<dbReference type="Pfam" id="PF16976">
    <property type="entry name" value="RcpC"/>
    <property type="match status" value="1"/>
</dbReference>
<comment type="caution">
    <text evidence="3">The sequence shown here is derived from an EMBL/GenBank/DDBJ whole genome shotgun (WGS) entry which is preliminary data.</text>
</comment>
<protein>
    <submittedName>
        <fullName evidence="3">Flp pilus assembly protein CpaB</fullName>
    </submittedName>
</protein>
<organism evidence="3 4">
    <name type="scientific">Pseudoglutamicibacter cumminsii</name>
    <dbReference type="NCBI Taxonomy" id="156979"/>
    <lineage>
        <taxon>Bacteria</taxon>
        <taxon>Bacillati</taxon>
        <taxon>Actinomycetota</taxon>
        <taxon>Actinomycetes</taxon>
        <taxon>Micrococcales</taxon>
        <taxon>Micrococcaceae</taxon>
        <taxon>Pseudoglutamicibacter</taxon>
    </lineage>
</organism>
<dbReference type="InterPro" id="IPR017592">
    <property type="entry name" value="Pilus_assmbl_Flp-typ_CpaB"/>
</dbReference>
<evidence type="ECO:0000313" key="4">
    <source>
        <dbReference type="Proteomes" id="UP000245514"/>
    </source>
</evidence>
<dbReference type="Pfam" id="PF08666">
    <property type="entry name" value="SAF"/>
    <property type="match status" value="1"/>
</dbReference>
<accession>A0ABX5L763</accession>
<evidence type="ECO:0000256" key="1">
    <source>
        <dbReference type="SAM" id="MobiDB-lite"/>
    </source>
</evidence>
<feature type="region of interest" description="Disordered" evidence="1">
    <location>
        <begin position="1"/>
        <end position="33"/>
    </location>
</feature>
<dbReference type="NCBIfam" id="TIGR03177">
    <property type="entry name" value="pilus_cpaB"/>
    <property type="match status" value="1"/>
</dbReference>
<dbReference type="RefSeq" id="WP_109303228.1">
    <property type="nucleotide sequence ID" value="NZ_QFWG01000002.1"/>
</dbReference>
<dbReference type="Proteomes" id="UP000245514">
    <property type="component" value="Unassembled WGS sequence"/>
</dbReference>
<name>A0ABX5L763_9MICC</name>
<dbReference type="CDD" id="cd11614">
    <property type="entry name" value="SAF_CpaB_FlgA_like"/>
    <property type="match status" value="1"/>
</dbReference>
<dbReference type="SMART" id="SM00858">
    <property type="entry name" value="SAF"/>
    <property type="match status" value="1"/>
</dbReference>
<keyword evidence="4" id="KW-1185">Reference proteome</keyword>
<evidence type="ECO:0000313" key="3">
    <source>
        <dbReference type="EMBL" id="PWI28408.1"/>
    </source>
</evidence>
<feature type="compositionally biased region" description="Low complexity" evidence="1">
    <location>
        <begin position="1"/>
        <end position="13"/>
    </location>
</feature>
<reference evidence="3 4" key="1">
    <citation type="submission" date="2018-05" db="EMBL/GenBank/DDBJ databases">
        <title>Draft Genome Sequence of Arthrobacter cumminsii IME1328, Isolated from a Patient Who Suffered from Foot Ulcers in China.</title>
        <authorList>
            <person name="Li M."/>
            <person name="Jiang Z."/>
            <person name="Sun Q."/>
            <person name="Tong Y."/>
        </authorList>
    </citation>
    <scope>NUCLEOTIDE SEQUENCE [LARGE SCALE GENOMIC DNA]</scope>
    <source>
        <strain evidence="3 4">IME1328</strain>
    </source>
</reference>
<dbReference type="EMBL" id="QFWG01000002">
    <property type="protein sequence ID" value="PWI28408.1"/>
    <property type="molecule type" value="Genomic_DNA"/>
</dbReference>
<dbReference type="InterPro" id="IPR013974">
    <property type="entry name" value="SAF"/>
</dbReference>
<proteinExistence type="predicted"/>
<gene>
    <name evidence="3" type="primary">cpaB</name>
    <name evidence="3" type="ORF">CAY35_02975</name>
</gene>
<dbReference type="InterPro" id="IPR031571">
    <property type="entry name" value="RcpC_dom"/>
</dbReference>
<feature type="domain" description="SAF" evidence="2">
    <location>
        <begin position="69"/>
        <end position="130"/>
    </location>
</feature>
<evidence type="ECO:0000259" key="2">
    <source>
        <dbReference type="SMART" id="SM00858"/>
    </source>
</evidence>
<sequence length="246" mass="25843">MNLLSRPRSPRNQSNRRERSSPSTQRLARPRRTPAEWWHAHRRLVAAVSAFCCVGLGLSIVSAQAPPRASVVAPAHAIAAGQSVTADDLTTVELLGSAPDGALTRTSDVVGQTLAVDWPAGVPLHESAVAGSEMLREVSAGHVAVGVALSNTVSAGFVRRGDYVDVVLTRADEVGDVHTDVVAARAKVLWAGSPDTAADWLPIGKQDADGAIVVLEVTEDQAPVVSAAHQRGSVTLVIRRPGESER</sequence>